<gene>
    <name evidence="1" type="ORF">IPP15_22785</name>
</gene>
<dbReference type="GO" id="GO:1990281">
    <property type="term" value="C:efflux pump complex"/>
    <property type="evidence" value="ECO:0007669"/>
    <property type="project" value="TreeGrafter"/>
</dbReference>
<dbReference type="EMBL" id="JADKGY010000033">
    <property type="protein sequence ID" value="MBK9985148.1"/>
    <property type="molecule type" value="Genomic_DNA"/>
</dbReference>
<name>A0A9D7T054_9BACT</name>
<evidence type="ECO:0000313" key="1">
    <source>
        <dbReference type="EMBL" id="MBK9985148.1"/>
    </source>
</evidence>
<dbReference type="Gene3D" id="2.40.420.20">
    <property type="match status" value="1"/>
</dbReference>
<dbReference type="SUPFAM" id="SSF51230">
    <property type="entry name" value="Single hybrid motif"/>
    <property type="match status" value="1"/>
</dbReference>
<dbReference type="AlphaFoldDB" id="A0A9D7T054"/>
<dbReference type="Gene3D" id="2.40.50.100">
    <property type="match status" value="1"/>
</dbReference>
<organism evidence="1 2">
    <name type="scientific">Candidatus Opimibacter skivensis</name>
    <dbReference type="NCBI Taxonomy" id="2982028"/>
    <lineage>
        <taxon>Bacteria</taxon>
        <taxon>Pseudomonadati</taxon>
        <taxon>Bacteroidota</taxon>
        <taxon>Saprospiria</taxon>
        <taxon>Saprospirales</taxon>
        <taxon>Saprospiraceae</taxon>
        <taxon>Candidatus Opimibacter</taxon>
    </lineage>
</organism>
<accession>A0A9D7T054</accession>
<dbReference type="PROSITE" id="PS51257">
    <property type="entry name" value="PROKAR_LIPOPROTEIN"/>
    <property type="match status" value="1"/>
</dbReference>
<comment type="caution">
    <text evidence="1">The sequence shown here is derived from an EMBL/GenBank/DDBJ whole genome shotgun (WGS) entry which is preliminary data.</text>
</comment>
<dbReference type="InterPro" id="IPR011053">
    <property type="entry name" value="Single_hybrid_motif"/>
</dbReference>
<sequence>MKHIITSIPVLILSLIIIFSGCKRPESPTMAEAEIRTLVTIVHPSVGNITEYIHLNGVTIFQKKENIRSTHTGYIKSLSYKQGDFIKSGQLFCTIITKEQQALKGVASLDSTLIKFQKPMPVISQANGNITAINIFEGDYVSEGDILASISEPSSLVVQVNVPYEYNQIVKIGKACDIILPDGKSIHTAITGVMPSIEATSQSQTYLIRLPNQSLPENLNVSIRIPSRQKNGLMCVPTKAIQTDEMQKEFWLMKIVDDSLAIKIPVHTGLQNDSLTEVISDRIKMTDTIVQQGAYGLIDSTLVRFEK</sequence>
<evidence type="ECO:0000313" key="2">
    <source>
        <dbReference type="Proteomes" id="UP000808337"/>
    </source>
</evidence>
<dbReference type="Proteomes" id="UP000808337">
    <property type="component" value="Unassembled WGS sequence"/>
</dbReference>
<dbReference type="PANTHER" id="PTHR30469">
    <property type="entry name" value="MULTIDRUG RESISTANCE PROTEIN MDTA"/>
    <property type="match status" value="1"/>
</dbReference>
<protein>
    <submittedName>
        <fullName evidence="1">HlyD family efflux transporter periplasmic adaptor subunit</fullName>
    </submittedName>
</protein>
<dbReference type="GO" id="GO:0015562">
    <property type="term" value="F:efflux transmembrane transporter activity"/>
    <property type="evidence" value="ECO:0007669"/>
    <property type="project" value="TreeGrafter"/>
</dbReference>
<reference evidence="1 2" key="1">
    <citation type="submission" date="2020-10" db="EMBL/GenBank/DDBJ databases">
        <title>Connecting structure to function with the recovery of over 1000 high-quality activated sludge metagenome-assembled genomes encoding full-length rRNA genes using long-read sequencing.</title>
        <authorList>
            <person name="Singleton C.M."/>
            <person name="Petriglieri F."/>
            <person name="Kristensen J.M."/>
            <person name="Kirkegaard R.H."/>
            <person name="Michaelsen T.Y."/>
            <person name="Andersen M.H."/>
            <person name="Karst S.M."/>
            <person name="Dueholm M.S."/>
            <person name="Nielsen P.H."/>
            <person name="Albertsen M."/>
        </authorList>
    </citation>
    <scope>NUCLEOTIDE SEQUENCE [LARGE SCALE GENOMIC DNA]</scope>
    <source>
        <strain evidence="1">Ribe_18-Q3-R11-54_MAXAC.273</strain>
    </source>
</reference>
<proteinExistence type="predicted"/>